<evidence type="ECO:0000313" key="2">
    <source>
        <dbReference type="EMBL" id="NCS90947.1"/>
    </source>
</evidence>
<protein>
    <recommendedName>
        <fullName evidence="4">MalT-like TPR region domain-containing protein</fullName>
    </recommendedName>
</protein>
<comment type="caution">
    <text evidence="2">The sequence shown here is derived from an EMBL/GenBank/DDBJ whole genome shotgun (WGS) entry which is preliminary data.</text>
</comment>
<dbReference type="Proteomes" id="UP000768163">
    <property type="component" value="Unassembled WGS sequence"/>
</dbReference>
<reference evidence="2" key="1">
    <citation type="submission" date="2019-11" db="EMBL/GenBank/DDBJ databases">
        <title>Lipid analysis of CO2-rich subsurface aquifers suggests an autotrophy-based deep biosphere with lysolipids enriched in CPR bacteria.</title>
        <authorList>
            <person name="Probst A.J."/>
            <person name="Elling F.J."/>
            <person name="Castelle C.J."/>
            <person name="Zhu Q."/>
            <person name="Elvert M."/>
            <person name="Birarda G."/>
            <person name="Holman H.-Y."/>
            <person name="Lane K.R."/>
            <person name="Ladd B."/>
            <person name="Ryan M.C."/>
            <person name="Woyke T."/>
            <person name="Hinrichs K.-U."/>
            <person name="Banfield J.F."/>
        </authorList>
    </citation>
    <scope>NUCLEOTIDE SEQUENCE</scope>
    <source>
        <strain evidence="1">CG_2015-01_33_1645</strain>
        <strain evidence="2">CG_2015-04_33_537</strain>
    </source>
</reference>
<evidence type="ECO:0008006" key="4">
    <source>
        <dbReference type="Google" id="ProtNLM"/>
    </source>
</evidence>
<evidence type="ECO:0000313" key="3">
    <source>
        <dbReference type="Proteomes" id="UP000738826"/>
    </source>
</evidence>
<dbReference type="EMBL" id="JAACQH010000012">
    <property type="protein sequence ID" value="NCS90947.1"/>
    <property type="molecule type" value="Genomic_DNA"/>
</dbReference>
<dbReference type="EMBL" id="JAACVF010000072">
    <property type="protein sequence ID" value="NCN64989.1"/>
    <property type="molecule type" value="Genomic_DNA"/>
</dbReference>
<dbReference type="Proteomes" id="UP000738826">
    <property type="component" value="Unassembled WGS sequence"/>
</dbReference>
<accession>A0A8J8CK49</accession>
<name>A0A8J8CK49_9ARCH</name>
<proteinExistence type="predicted"/>
<organism evidence="2 3">
    <name type="scientific">Candidatus Altarchaeum hamiconexum</name>
    <dbReference type="NCBI Taxonomy" id="1803513"/>
    <lineage>
        <taxon>Archaea</taxon>
        <taxon>Candidatus Altarchaeota</taxon>
        <taxon>Candidatus Altiarchaeia</taxon>
        <taxon>Candidatus Altarchaeales</taxon>
        <taxon>Candidatus Altarchaeaceae</taxon>
        <taxon>Candidatus Altarchaeum</taxon>
    </lineage>
</organism>
<evidence type="ECO:0000313" key="1">
    <source>
        <dbReference type="EMBL" id="NCN64989.1"/>
    </source>
</evidence>
<sequence length="79" mass="8946">MNLLDESNIQQRGTIFAYRSIRSLLMSGADEALNSAEKSRKLADVKHLERDIIRAEYLLSAAYLMKGNLIPAEEHLTQL</sequence>
<gene>
    <name evidence="2" type="ORF">GW779_00770</name>
    <name evidence="1" type="ORF">GW910_02785</name>
</gene>
<dbReference type="AlphaFoldDB" id="A0A8J8CK49"/>